<dbReference type="SMART" id="SM01017">
    <property type="entry name" value="Arrestin_C"/>
    <property type="match status" value="1"/>
</dbReference>
<evidence type="ECO:0000313" key="5">
    <source>
        <dbReference type="WBParaSite" id="GPLIN_001027900"/>
    </source>
</evidence>
<dbReference type="InterPro" id="IPR011022">
    <property type="entry name" value="Arrestin_C-like"/>
</dbReference>
<dbReference type="InterPro" id="IPR014752">
    <property type="entry name" value="Arrestin-like_C"/>
</dbReference>
<evidence type="ECO:0000259" key="3">
    <source>
        <dbReference type="SMART" id="SM01017"/>
    </source>
</evidence>
<dbReference type="InterPro" id="IPR050357">
    <property type="entry name" value="Arrestin_domain-protein"/>
</dbReference>
<reference evidence="4" key="1">
    <citation type="submission" date="2013-12" db="EMBL/GenBank/DDBJ databases">
        <authorList>
            <person name="Aslett M."/>
        </authorList>
    </citation>
    <scope>NUCLEOTIDE SEQUENCE [LARGE SCALE GENOMIC DNA]</scope>
    <source>
        <strain evidence="4">Lindley</strain>
    </source>
</reference>
<dbReference type="Pfam" id="PF00339">
    <property type="entry name" value="Arrestin_N"/>
    <property type="match status" value="1"/>
</dbReference>
<dbReference type="AlphaFoldDB" id="A0A183CBM8"/>
<feature type="region of interest" description="Disordered" evidence="2">
    <location>
        <begin position="651"/>
        <end position="671"/>
    </location>
</feature>
<evidence type="ECO:0000256" key="2">
    <source>
        <dbReference type="SAM" id="MobiDB-lite"/>
    </source>
</evidence>
<accession>A0A183CBM8</accession>
<dbReference type="Proteomes" id="UP000050741">
    <property type="component" value="Unassembled WGS sequence"/>
</dbReference>
<evidence type="ECO:0000256" key="1">
    <source>
        <dbReference type="ARBA" id="ARBA00005298"/>
    </source>
</evidence>
<keyword evidence="4" id="KW-1185">Reference proteome</keyword>
<name>A0A183CBM8_GLOPA</name>
<reference evidence="4" key="2">
    <citation type="submission" date="2014-05" db="EMBL/GenBank/DDBJ databases">
        <title>The genome and life-stage specific transcriptomes of Globodera pallida elucidate key aspects of plant parasitism by a cyst nematode.</title>
        <authorList>
            <person name="Cotton J.A."/>
            <person name="Lilley C.J."/>
            <person name="Jones L.M."/>
            <person name="Kikuchi T."/>
            <person name="Reid A.J."/>
            <person name="Thorpe P."/>
            <person name="Tsai I.J."/>
            <person name="Beasley H."/>
            <person name="Blok V."/>
            <person name="Cock P.J.A."/>
            <person name="Van den Akker S.E."/>
            <person name="Holroyd N."/>
            <person name="Hunt M."/>
            <person name="Mantelin S."/>
            <person name="Naghra H."/>
            <person name="Pain A."/>
            <person name="Palomares-Rius J.E."/>
            <person name="Zarowiecki M."/>
            <person name="Berriman M."/>
            <person name="Jones J.T."/>
            <person name="Urwin P.E."/>
        </authorList>
    </citation>
    <scope>NUCLEOTIDE SEQUENCE [LARGE SCALE GENOMIC DNA]</scope>
    <source>
        <strain evidence="4">Lindley</strain>
    </source>
</reference>
<dbReference type="Pfam" id="PF02752">
    <property type="entry name" value="Arrestin_C"/>
    <property type="match status" value="1"/>
</dbReference>
<dbReference type="GO" id="GO:0015031">
    <property type="term" value="P:protein transport"/>
    <property type="evidence" value="ECO:0007669"/>
    <property type="project" value="TreeGrafter"/>
</dbReference>
<dbReference type="PANTHER" id="PTHR11188">
    <property type="entry name" value="ARRESTIN DOMAIN CONTAINING PROTEIN"/>
    <property type="match status" value="1"/>
</dbReference>
<organism evidence="4 5">
    <name type="scientific">Globodera pallida</name>
    <name type="common">Potato cyst nematode worm</name>
    <name type="synonym">Heterodera pallida</name>
    <dbReference type="NCBI Taxonomy" id="36090"/>
    <lineage>
        <taxon>Eukaryota</taxon>
        <taxon>Metazoa</taxon>
        <taxon>Ecdysozoa</taxon>
        <taxon>Nematoda</taxon>
        <taxon>Chromadorea</taxon>
        <taxon>Rhabditida</taxon>
        <taxon>Tylenchina</taxon>
        <taxon>Tylenchomorpha</taxon>
        <taxon>Tylenchoidea</taxon>
        <taxon>Heteroderidae</taxon>
        <taxon>Heteroderinae</taxon>
        <taxon>Globodera</taxon>
    </lineage>
</organism>
<evidence type="ECO:0000313" key="4">
    <source>
        <dbReference type="Proteomes" id="UP000050741"/>
    </source>
</evidence>
<sequence>MSILFLQLIQSFLPRHENPQKTPWKIAISSDVLLETFCFIERAELGLKTATICARFDRIADERLDSCKYTFACGWMDFVPGDGAAAIVKRWPERWAERAWPIPDEPMPNTLSYFEHIRVTCFDRSVLNCLHRILSHLGPSTNIQIGFYNRSLQTTDFEQRVVELAQLHLMSQCGTIYIPHELNLVTFRLGISQWLHTPRADGRPKMLKCNVWRMSGALEYIWALILQFVNASDAVNFIVQLNFPTPFGTGRPLRTMLNQRTRERLAIRHSINNDGNSWGVRLLRFPAEANGEMVRRWTEWERHDEDKEWEWIYRSIDTRTKYPEHNSAAAATKMSVPMNCLGQTAQMPTVALNLVLSETRVYSGECLSATVLLDSADPDNAVQEFLAEISGVGQTGWVNIHTDKIYETEQAYLNIVVPLCQQPMELSPGRHKFGLRVTIPDSVPSSFESQFGSIRYSIKVQLIGNAEHCSAVEVFPFLVLAKSYFDDIPHAIIHFDYQDEIDFTVCTLPFGTVRLQISLPRTVFCIGEVIRAHLHVRNGTRKTLKDCRLQLVLKTQFEARSRYEQASDRKVVENVMDSYPLGRVKGRTDLDMEECVLRVPEQAVPTHQGSPDSIIVLSYVLRFTALPGIETEIPVVVTSLGYRQIVADPARPERNGQAMKGGGRERGARRL</sequence>
<dbReference type="PANTHER" id="PTHR11188:SF51">
    <property type="entry name" value="ARRESTIN DOMAIN-CONTAINING PROTEIN 15"/>
    <property type="match status" value="1"/>
</dbReference>
<feature type="domain" description="Arrestin C-terminal-like" evidence="3">
    <location>
        <begin position="509"/>
        <end position="642"/>
    </location>
</feature>
<proteinExistence type="inferred from homology"/>
<dbReference type="Gene3D" id="2.60.40.640">
    <property type="match status" value="2"/>
</dbReference>
<dbReference type="GO" id="GO:0005737">
    <property type="term" value="C:cytoplasm"/>
    <property type="evidence" value="ECO:0007669"/>
    <property type="project" value="TreeGrafter"/>
</dbReference>
<reference evidence="5" key="3">
    <citation type="submission" date="2016-06" db="UniProtKB">
        <authorList>
            <consortium name="WormBaseParasite"/>
        </authorList>
    </citation>
    <scope>IDENTIFICATION</scope>
</reference>
<feature type="compositionally biased region" description="Basic and acidic residues" evidence="2">
    <location>
        <begin position="662"/>
        <end position="671"/>
    </location>
</feature>
<dbReference type="SUPFAM" id="SSF81296">
    <property type="entry name" value="E set domains"/>
    <property type="match status" value="2"/>
</dbReference>
<dbReference type="InterPro" id="IPR011021">
    <property type="entry name" value="Arrestin-like_N"/>
</dbReference>
<dbReference type="WBParaSite" id="GPLIN_001027900">
    <property type="protein sequence ID" value="GPLIN_001027900"/>
    <property type="gene ID" value="GPLIN_001027900"/>
</dbReference>
<comment type="similarity">
    <text evidence="1">Belongs to the arrestin family.</text>
</comment>
<protein>
    <submittedName>
        <fullName evidence="5">Arrestin_C domain-containing protein</fullName>
    </submittedName>
</protein>
<dbReference type="InterPro" id="IPR014756">
    <property type="entry name" value="Ig_E-set"/>
</dbReference>